<sequence>MKKSTMFQSLLQFILTKEEVMQLTELVGYHESARKFTVYTLLQYWTQAAFEQWDGFRDGADRAVACGLTQADYSTFSKKAKVVPFELFKRSFHLVLQKCNRRAKRQLKLPKELLHIGSTTVTVGKTRLPWAPFHGERAGIKLHVALHAASGQPQNVIETVGSRHDGPVGEELADSHIFSCKITHTETRL</sequence>
<comment type="caution">
    <text evidence="1">The sequence shown here is derived from an EMBL/GenBank/DDBJ whole genome shotgun (WGS) entry which is preliminary data.</text>
</comment>
<dbReference type="EMBL" id="BALG01000219">
    <property type="protein sequence ID" value="GAC43464.1"/>
    <property type="molecule type" value="Genomic_DNA"/>
</dbReference>
<protein>
    <submittedName>
        <fullName evidence="1">FOG: transposase and inactivated derivative</fullName>
    </submittedName>
</protein>
<organism evidence="1 2">
    <name type="scientific">Paenibacillus popilliae ATCC 14706</name>
    <dbReference type="NCBI Taxonomy" id="1212764"/>
    <lineage>
        <taxon>Bacteria</taxon>
        <taxon>Bacillati</taxon>
        <taxon>Bacillota</taxon>
        <taxon>Bacilli</taxon>
        <taxon>Bacillales</taxon>
        <taxon>Paenibacillaceae</taxon>
        <taxon>Paenibacillus</taxon>
    </lineage>
</organism>
<dbReference type="AlphaFoldDB" id="M9M376"/>
<dbReference type="OrthoDB" id="368860at2"/>
<dbReference type="RefSeq" id="WP_006287116.1">
    <property type="nucleotide sequence ID" value="NZ_BALG01000219.1"/>
</dbReference>
<reference evidence="1 2" key="1">
    <citation type="submission" date="2012-10" db="EMBL/GenBank/DDBJ databases">
        <title>Draft Genome Sequence of Paenibacillus popilliae ATCC 14706T.</title>
        <authorList>
            <person name="Iiyama K."/>
            <person name="Mori K."/>
            <person name="Mon H."/>
            <person name="Chieda Y."/>
            <person name="Lee J.M."/>
            <person name="Kusakabe T."/>
            <person name="Tashiro K."/>
            <person name="Asano S."/>
            <person name="Yasunaga-Aoki C."/>
            <person name="Shimizu S."/>
        </authorList>
    </citation>
    <scope>NUCLEOTIDE SEQUENCE [LARGE SCALE GENOMIC DNA]</scope>
    <source>
        <strain evidence="1 2">ATCC 14706</strain>
    </source>
</reference>
<accession>M9M376</accession>
<keyword evidence="2" id="KW-1185">Reference proteome</keyword>
<dbReference type="Proteomes" id="UP000029453">
    <property type="component" value="Unassembled WGS sequence"/>
</dbReference>
<proteinExistence type="predicted"/>
<evidence type="ECO:0000313" key="2">
    <source>
        <dbReference type="Proteomes" id="UP000029453"/>
    </source>
</evidence>
<gene>
    <name evidence="1" type="ORF">PPOP_2847</name>
</gene>
<evidence type="ECO:0000313" key="1">
    <source>
        <dbReference type="EMBL" id="GAC43464.1"/>
    </source>
</evidence>
<name>M9M376_PAEPP</name>